<dbReference type="RefSeq" id="WP_062754010.1">
    <property type="nucleotide sequence ID" value="NZ_BMSJ01000007.1"/>
</dbReference>
<dbReference type="PROSITE" id="PS50977">
    <property type="entry name" value="HTH_TETR_2"/>
    <property type="match status" value="1"/>
</dbReference>
<keyword evidence="3" id="KW-0804">Transcription</keyword>
<dbReference type="EMBL" id="CP023693">
    <property type="protein sequence ID" value="QEV33609.1"/>
    <property type="molecule type" value="Genomic_DNA"/>
</dbReference>
<dbReference type="InterPro" id="IPR001647">
    <property type="entry name" value="HTH_TetR"/>
</dbReference>
<dbReference type="InterPro" id="IPR036271">
    <property type="entry name" value="Tet_transcr_reg_TetR-rel_C_sf"/>
</dbReference>
<dbReference type="Proteomes" id="UP000326029">
    <property type="component" value="Chromosome"/>
</dbReference>
<keyword evidence="2 4" id="KW-0238">DNA-binding</keyword>
<protein>
    <submittedName>
        <fullName evidence="6">TetR family transcriptional regulator</fullName>
    </submittedName>
    <submittedName>
        <fullName evidence="7">TetR/AcrR family transcriptional regulator</fullName>
    </submittedName>
</protein>
<keyword evidence="8" id="KW-1185">Reference proteome</keyword>
<evidence type="ECO:0000256" key="4">
    <source>
        <dbReference type="PROSITE-ProRule" id="PRU00335"/>
    </source>
</evidence>
<dbReference type="SUPFAM" id="SSF46689">
    <property type="entry name" value="Homeodomain-like"/>
    <property type="match status" value="1"/>
</dbReference>
<dbReference type="PRINTS" id="PR00455">
    <property type="entry name" value="HTHTETR"/>
</dbReference>
<evidence type="ECO:0000313" key="7">
    <source>
        <dbReference type="EMBL" id="QEV33609.1"/>
    </source>
</evidence>
<dbReference type="EMBL" id="BMSJ01000007">
    <property type="protein sequence ID" value="GGR31803.1"/>
    <property type="molecule type" value="Genomic_DNA"/>
</dbReference>
<organism evidence="6 9">
    <name type="scientific">Streptomyces cinereoruber</name>
    <dbReference type="NCBI Taxonomy" id="67260"/>
    <lineage>
        <taxon>Bacteria</taxon>
        <taxon>Bacillati</taxon>
        <taxon>Actinomycetota</taxon>
        <taxon>Actinomycetes</taxon>
        <taxon>Kitasatosporales</taxon>
        <taxon>Streptomycetaceae</taxon>
        <taxon>Streptomyces</taxon>
    </lineage>
</organism>
<sequence length="202" mass="22453">MDSRSARKHQAILDAATAVFLDKGYAGTSMDDIAKLAAVSKQTVYKHFSDKEKLFAEIVLATTDRLDTAIDLLADVPADAAALEENLTRLARQFLDTLTHPRVIQLRRLIIANADVFPDLGTEWYEKGFERGLARLASTFRRLADEGLLRIDDALLAANHFSGLLLWIPVNRAMFTGRSQHTEADLDRYAAAGTRVFLAAHR</sequence>
<name>A0AAV4KK35_9ACTN</name>
<dbReference type="Pfam" id="PF14246">
    <property type="entry name" value="TetR_C_7"/>
    <property type="match status" value="1"/>
</dbReference>
<evidence type="ECO:0000259" key="5">
    <source>
        <dbReference type="PROSITE" id="PS50977"/>
    </source>
</evidence>
<dbReference type="PANTHER" id="PTHR30055">
    <property type="entry name" value="HTH-TYPE TRANSCRIPTIONAL REGULATOR RUTR"/>
    <property type="match status" value="1"/>
</dbReference>
<dbReference type="PANTHER" id="PTHR30055:SF146">
    <property type="entry name" value="HTH-TYPE TRANSCRIPTIONAL DUAL REGULATOR CECR"/>
    <property type="match status" value="1"/>
</dbReference>
<reference evidence="6" key="3">
    <citation type="submission" date="2023-08" db="EMBL/GenBank/DDBJ databases">
        <authorList>
            <person name="Sun Q."/>
            <person name="Ohkuma M."/>
        </authorList>
    </citation>
    <scope>NUCLEOTIDE SEQUENCE</scope>
    <source>
        <strain evidence="6">JCM 4205</strain>
    </source>
</reference>
<dbReference type="Gene3D" id="1.10.357.10">
    <property type="entry name" value="Tetracycline Repressor, domain 2"/>
    <property type="match status" value="1"/>
</dbReference>
<dbReference type="GO" id="GO:0003700">
    <property type="term" value="F:DNA-binding transcription factor activity"/>
    <property type="evidence" value="ECO:0007669"/>
    <property type="project" value="TreeGrafter"/>
</dbReference>
<proteinExistence type="predicted"/>
<dbReference type="InterPro" id="IPR039536">
    <property type="entry name" value="TetR_C_Proteobacteria"/>
</dbReference>
<dbReference type="GeneID" id="95455413"/>
<evidence type="ECO:0000256" key="2">
    <source>
        <dbReference type="ARBA" id="ARBA00023125"/>
    </source>
</evidence>
<dbReference type="InterPro" id="IPR050109">
    <property type="entry name" value="HTH-type_TetR-like_transc_reg"/>
</dbReference>
<dbReference type="Proteomes" id="UP000642014">
    <property type="component" value="Unassembled WGS sequence"/>
</dbReference>
<evidence type="ECO:0000313" key="6">
    <source>
        <dbReference type="EMBL" id="GGR31803.1"/>
    </source>
</evidence>
<gene>
    <name evidence="7" type="ORF">CP977_16730</name>
    <name evidence="6" type="ORF">GCM10010497_37720</name>
</gene>
<reference evidence="6 9" key="1">
    <citation type="journal article" date="2014" name="Int. J. Syst. Evol. Microbiol.">
        <title>Complete genome sequence of Corynebacterium casei LMG S-19264T (=DSM 44701T), isolated from a smear-ripened cheese.</title>
        <authorList>
            <consortium name="US DOE Joint Genome Institute (JGI-PGF)"/>
            <person name="Walter F."/>
            <person name="Albersmeier A."/>
            <person name="Kalinowski J."/>
            <person name="Ruckert C."/>
        </authorList>
    </citation>
    <scope>NUCLEOTIDE SEQUENCE [LARGE SCALE GENOMIC DNA]</scope>
    <source>
        <strain evidence="6 9">JCM 4205</strain>
    </source>
</reference>
<keyword evidence="1" id="KW-0805">Transcription regulation</keyword>
<dbReference type="Pfam" id="PF00440">
    <property type="entry name" value="TetR_N"/>
    <property type="match status" value="1"/>
</dbReference>
<accession>A0AAV4KK35</accession>
<evidence type="ECO:0000256" key="3">
    <source>
        <dbReference type="ARBA" id="ARBA00023163"/>
    </source>
</evidence>
<feature type="DNA-binding region" description="H-T-H motif" evidence="4">
    <location>
        <begin position="29"/>
        <end position="48"/>
    </location>
</feature>
<dbReference type="FunFam" id="1.10.10.60:FF:000141">
    <property type="entry name" value="TetR family transcriptional regulator"/>
    <property type="match status" value="1"/>
</dbReference>
<reference evidence="7 8" key="2">
    <citation type="submission" date="2017-09" db="EMBL/GenBank/DDBJ databases">
        <authorList>
            <person name="Lee N."/>
            <person name="Cho B.-K."/>
        </authorList>
    </citation>
    <scope>NUCLEOTIDE SEQUENCE [LARGE SCALE GENOMIC DNA]</scope>
    <source>
        <strain evidence="7 8">ATCC 19740</strain>
    </source>
</reference>
<dbReference type="InterPro" id="IPR009057">
    <property type="entry name" value="Homeodomain-like_sf"/>
</dbReference>
<evidence type="ECO:0000313" key="8">
    <source>
        <dbReference type="Proteomes" id="UP000326029"/>
    </source>
</evidence>
<feature type="domain" description="HTH tetR-type" evidence="5">
    <location>
        <begin position="6"/>
        <end position="66"/>
    </location>
</feature>
<evidence type="ECO:0000256" key="1">
    <source>
        <dbReference type="ARBA" id="ARBA00023015"/>
    </source>
</evidence>
<evidence type="ECO:0000313" key="9">
    <source>
        <dbReference type="Proteomes" id="UP000642014"/>
    </source>
</evidence>
<dbReference type="AlphaFoldDB" id="A0AAV4KK35"/>
<dbReference type="GO" id="GO:0000976">
    <property type="term" value="F:transcription cis-regulatory region binding"/>
    <property type="evidence" value="ECO:0007669"/>
    <property type="project" value="TreeGrafter"/>
</dbReference>
<dbReference type="SUPFAM" id="SSF48498">
    <property type="entry name" value="Tetracyclin repressor-like, C-terminal domain"/>
    <property type="match status" value="1"/>
</dbReference>
<dbReference type="GO" id="GO:0045892">
    <property type="term" value="P:negative regulation of DNA-templated transcription"/>
    <property type="evidence" value="ECO:0007669"/>
    <property type="project" value="UniProtKB-ARBA"/>
</dbReference>